<sequence>MPMEGALTVGVAAWETDAKEGLERLAGSDDTDLAQAELERLRSSRPLPKGWDHLWRVGRTDIFCESVTEGGPVLSCNCTADSGIIKYPVDVALDRSTTLSWEWLVRALPSEVPENTLVTHDYLSIAVEFENGQDLTYFWSSTLPLETSFRCPIPGWEKRETHIVVRTGQEQVGTWVADSRGVLADYEAAVGVEHPGRVVGVWIIALSPFQRRNGRAEYRKIKLSSDTETVEVGP</sequence>
<evidence type="ECO:0000313" key="2">
    <source>
        <dbReference type="Proteomes" id="UP000009081"/>
    </source>
</evidence>
<keyword evidence="1" id="KW-0614">Plasmid</keyword>
<dbReference type="InterPro" id="IPR021409">
    <property type="entry name" value="DUF3047"/>
</dbReference>
<name>C5B3C5_METEA</name>
<dbReference type="Pfam" id="PF11249">
    <property type="entry name" value="DUF3047"/>
    <property type="match status" value="1"/>
</dbReference>
<reference evidence="1 2" key="1">
    <citation type="journal article" date="2009" name="PLoS ONE">
        <title>Methylobacterium genome sequences: a reference blueprint to investigate microbial metabolism of C1 compounds from natural and industrial sources.</title>
        <authorList>
            <person name="Vuilleumier S."/>
            <person name="Chistoserdova L."/>
            <person name="Lee M.-C."/>
            <person name="Bringel F."/>
            <person name="Lajus A."/>
            <person name="Zhou Y."/>
            <person name="Gourion B."/>
            <person name="Barbe V."/>
            <person name="Chang J."/>
            <person name="Cruveiller S."/>
            <person name="Dossat C."/>
            <person name="Gillett W."/>
            <person name="Gruffaz C."/>
            <person name="Haugen E."/>
            <person name="Hourcade E."/>
            <person name="Levy R."/>
            <person name="Mangenot S."/>
            <person name="Muller E."/>
            <person name="Nadalig T."/>
            <person name="Pagni M."/>
            <person name="Penny C."/>
            <person name="Peyraud R."/>
            <person name="Robinson D.G."/>
            <person name="Roche D."/>
            <person name="Rouy Z."/>
            <person name="Saenampechek C."/>
            <person name="Salvignol G."/>
            <person name="Vallenet D."/>
            <person name="Wu Z."/>
            <person name="Marx C.J."/>
            <person name="Vorholt J.A."/>
            <person name="Olson M.V."/>
            <person name="Kaul R."/>
            <person name="Weissenbach J."/>
            <person name="Medigue C."/>
            <person name="Lidstrom M.E."/>
        </authorList>
    </citation>
    <scope>NUCLEOTIDE SEQUENCE [LARGE SCALE GENOMIC DNA]</scope>
    <source>
        <strain evidence="2">ATCC 14718 / DSM 1338 / JCM 2805 / NCIMB 9133 / AM1</strain>
    </source>
</reference>
<organism evidence="1 2">
    <name type="scientific">Methylorubrum extorquens (strain ATCC 14718 / DSM 1338 / JCM 2805 / NCIMB 9133 / AM1)</name>
    <name type="common">Methylobacterium extorquens</name>
    <dbReference type="NCBI Taxonomy" id="272630"/>
    <lineage>
        <taxon>Bacteria</taxon>
        <taxon>Pseudomonadati</taxon>
        <taxon>Pseudomonadota</taxon>
        <taxon>Alphaproteobacteria</taxon>
        <taxon>Hyphomicrobiales</taxon>
        <taxon>Methylobacteriaceae</taxon>
        <taxon>Methylorubrum</taxon>
    </lineage>
</organism>
<evidence type="ECO:0008006" key="3">
    <source>
        <dbReference type="Google" id="ProtNLM"/>
    </source>
</evidence>
<gene>
    <name evidence="1" type="ordered locus">MexAM1_META2p0016</name>
</gene>
<dbReference type="OrthoDB" id="9775969at2"/>
<keyword evidence="2" id="KW-1185">Reference proteome</keyword>
<dbReference type="HOGENOM" id="CLU_1183923_0_0_5"/>
<dbReference type="AlphaFoldDB" id="C5B3C5"/>
<geneLocation type="plasmid" evidence="1 2">
    <name>megaplasmid</name>
</geneLocation>
<accession>C5B3C5</accession>
<dbReference type="Proteomes" id="UP000009081">
    <property type="component" value="Plasmid megaplasmid"/>
</dbReference>
<proteinExistence type="predicted"/>
<evidence type="ECO:0000313" key="1">
    <source>
        <dbReference type="EMBL" id="ACS42957.1"/>
    </source>
</evidence>
<protein>
    <recommendedName>
        <fullName evidence="3">DUF3047 domain-containing protein</fullName>
    </recommendedName>
</protein>
<dbReference type="KEGG" id="mea:Mex_2p0016"/>
<dbReference type="EMBL" id="CP001511">
    <property type="protein sequence ID" value="ACS42957.1"/>
    <property type="molecule type" value="Genomic_DNA"/>
</dbReference>